<sequence length="177" mass="19970">MAVEHMKEFYDDPNVKFAMQLLDHGRAHLEGAGEVAASELSDALKQHWVDTRRGSEQEGTEKKSFTARDRAIRTAFDGFLVQLESIEHLIVNGVIGAREFGELFSYWLTLLGETARPDDKIGHLSDDARSALWTYIRVYQFDAVVRLFARYGRAAPPGVEGRFVARGNAKIPLEQLF</sequence>
<comment type="caution">
    <text evidence="1">The sequence shown here is derived from an EMBL/GenBank/DDBJ whole genome shotgun (WGS) entry which is preliminary data.</text>
</comment>
<dbReference type="OrthoDB" id="8454146at2"/>
<dbReference type="Proteomes" id="UP000297966">
    <property type="component" value="Unassembled WGS sequence"/>
</dbReference>
<reference evidence="1 2" key="1">
    <citation type="submission" date="2019-03" db="EMBL/GenBank/DDBJ databases">
        <title>Bradyrhizobium diversity isolated from nodules of Chamaecrista fasciculata.</title>
        <authorList>
            <person name="Klepa M.S."/>
            <person name="Urquiaga M.O."/>
            <person name="Hungria M."/>
            <person name="Delamuta J.R."/>
        </authorList>
    </citation>
    <scope>NUCLEOTIDE SEQUENCE [LARGE SCALE GENOMIC DNA]</scope>
    <source>
        <strain evidence="1 2">CNPSo 3448</strain>
    </source>
</reference>
<dbReference type="RefSeq" id="WP_135174427.1">
    <property type="nucleotide sequence ID" value="NZ_SPQT01000005.1"/>
</dbReference>
<proteinExistence type="predicted"/>
<evidence type="ECO:0000313" key="1">
    <source>
        <dbReference type="EMBL" id="TFV48255.1"/>
    </source>
</evidence>
<name>A0A4Y9LZJ0_9BRAD</name>
<gene>
    <name evidence="1" type="ORF">E4K65_12590</name>
</gene>
<dbReference type="AlphaFoldDB" id="A0A4Y9LZJ0"/>
<keyword evidence="2" id="KW-1185">Reference proteome</keyword>
<organism evidence="1 2">
    <name type="scientific">Bradyrhizobium niftali</name>
    <dbReference type="NCBI Taxonomy" id="2560055"/>
    <lineage>
        <taxon>Bacteria</taxon>
        <taxon>Pseudomonadati</taxon>
        <taxon>Pseudomonadota</taxon>
        <taxon>Alphaproteobacteria</taxon>
        <taxon>Hyphomicrobiales</taxon>
        <taxon>Nitrobacteraceae</taxon>
        <taxon>Bradyrhizobium</taxon>
    </lineage>
</organism>
<protein>
    <submittedName>
        <fullName evidence="1">Uncharacterized protein</fullName>
    </submittedName>
</protein>
<dbReference type="EMBL" id="SPQT01000005">
    <property type="protein sequence ID" value="TFV48255.1"/>
    <property type="molecule type" value="Genomic_DNA"/>
</dbReference>
<evidence type="ECO:0000313" key="2">
    <source>
        <dbReference type="Proteomes" id="UP000297966"/>
    </source>
</evidence>
<accession>A0A4Y9LZJ0</accession>